<dbReference type="GO" id="GO:0005509">
    <property type="term" value="F:calcium ion binding"/>
    <property type="evidence" value="ECO:0007669"/>
    <property type="project" value="InterPro"/>
</dbReference>
<dbReference type="Pfam" id="PF00036">
    <property type="entry name" value="EF-hand_1"/>
    <property type="match status" value="1"/>
</dbReference>
<feature type="domain" description="EF-hand" evidence="2">
    <location>
        <begin position="28"/>
        <end position="63"/>
    </location>
</feature>
<gene>
    <name evidence="3" type="ORF">HYH03_012286</name>
</gene>
<evidence type="ECO:0000313" key="3">
    <source>
        <dbReference type="EMBL" id="KAG2489266.1"/>
    </source>
</evidence>
<organism evidence="3 4">
    <name type="scientific">Edaphochlamys debaryana</name>
    <dbReference type="NCBI Taxonomy" id="47281"/>
    <lineage>
        <taxon>Eukaryota</taxon>
        <taxon>Viridiplantae</taxon>
        <taxon>Chlorophyta</taxon>
        <taxon>core chlorophytes</taxon>
        <taxon>Chlorophyceae</taxon>
        <taxon>CS clade</taxon>
        <taxon>Chlamydomonadales</taxon>
        <taxon>Chlamydomonadales incertae sedis</taxon>
        <taxon>Edaphochlamys</taxon>
    </lineage>
</organism>
<dbReference type="SMART" id="SM00054">
    <property type="entry name" value="EFh"/>
    <property type="match status" value="2"/>
</dbReference>
<dbReference type="PROSITE" id="PS50222">
    <property type="entry name" value="EF_HAND_2"/>
    <property type="match status" value="2"/>
</dbReference>
<dbReference type="OrthoDB" id="191686at2759"/>
<dbReference type="InterPro" id="IPR018247">
    <property type="entry name" value="EF_Hand_1_Ca_BS"/>
</dbReference>
<evidence type="ECO:0000259" key="2">
    <source>
        <dbReference type="PROSITE" id="PS50222"/>
    </source>
</evidence>
<protein>
    <recommendedName>
        <fullName evidence="2">EF-hand domain-containing protein</fullName>
    </recommendedName>
</protein>
<dbReference type="PROSITE" id="PS00018">
    <property type="entry name" value="EF_HAND_1"/>
    <property type="match status" value="1"/>
</dbReference>
<feature type="domain" description="EF-hand" evidence="2">
    <location>
        <begin position="92"/>
        <end position="127"/>
    </location>
</feature>
<accession>A0A836BU81</accession>
<dbReference type="Gene3D" id="1.10.238.10">
    <property type="entry name" value="EF-hand"/>
    <property type="match status" value="1"/>
</dbReference>
<reference evidence="3" key="1">
    <citation type="journal article" date="2020" name="bioRxiv">
        <title>Comparative genomics of Chlamydomonas.</title>
        <authorList>
            <person name="Craig R.J."/>
            <person name="Hasan A.R."/>
            <person name="Ness R.W."/>
            <person name="Keightley P.D."/>
        </authorList>
    </citation>
    <scope>NUCLEOTIDE SEQUENCE</scope>
    <source>
        <strain evidence="3">CCAP 11/70</strain>
    </source>
</reference>
<dbReference type="SUPFAM" id="SSF47473">
    <property type="entry name" value="EF-hand"/>
    <property type="match status" value="1"/>
</dbReference>
<comment type="caution">
    <text evidence="3">The sequence shown here is derived from an EMBL/GenBank/DDBJ whole genome shotgun (WGS) entry which is preliminary data.</text>
</comment>
<dbReference type="PANTHER" id="PTHR46971:SF1">
    <property type="entry name" value="CALCINEURIN B SUBUNIT (PROTEIN PHOSPHATASE 2B REGULATORY SUBUNIT)-LIKE PROTEIN"/>
    <property type="match status" value="1"/>
</dbReference>
<dbReference type="Proteomes" id="UP000612055">
    <property type="component" value="Unassembled WGS sequence"/>
</dbReference>
<evidence type="ECO:0000256" key="1">
    <source>
        <dbReference type="ARBA" id="ARBA00022837"/>
    </source>
</evidence>
<proteinExistence type="predicted"/>
<dbReference type="InterPro" id="IPR011992">
    <property type="entry name" value="EF-hand-dom_pair"/>
</dbReference>
<dbReference type="PANTHER" id="PTHR46971">
    <property type="entry name" value="CALCINEURIN B SUBUNIT (PROTEIN PHOSPHATASE 2B REGULATORY SUBUNIT)-LIKE PROTEIN"/>
    <property type="match status" value="1"/>
</dbReference>
<evidence type="ECO:0000313" key="4">
    <source>
        <dbReference type="Proteomes" id="UP000612055"/>
    </source>
</evidence>
<keyword evidence="1" id="KW-0106">Calcium</keyword>
<dbReference type="InterPro" id="IPR002048">
    <property type="entry name" value="EF_hand_dom"/>
</dbReference>
<dbReference type="EMBL" id="JAEHOE010000075">
    <property type="protein sequence ID" value="KAG2489266.1"/>
    <property type="molecule type" value="Genomic_DNA"/>
</dbReference>
<dbReference type="AlphaFoldDB" id="A0A836BU81"/>
<name>A0A836BU81_9CHLO</name>
<keyword evidence="4" id="KW-1185">Reference proteome</keyword>
<sequence>MGQAASGGLTQSDVDEVIAASKGVFNQAEIESLYKRFRSLDRGRKGYISPEEFLSIPELSINPVAQRLVRCCECPNFTDFVRLVAPFSPRASRDDRLAFMFSVYDVDGDGFISREDMGMMLKQLAGSSLAEEDRQEVITQVLALAGGAERLDLPGFKAALASADLSNMVVEVGVDL</sequence>